<keyword evidence="2" id="KW-1185">Reference proteome</keyword>
<gene>
    <name evidence="1" type="ORF">ANTHELSMS3_05071</name>
</gene>
<dbReference type="AlphaFoldDB" id="A0A222EBT6"/>
<evidence type="ECO:0000313" key="1">
    <source>
        <dbReference type="EMBL" id="ASP23451.1"/>
    </source>
</evidence>
<protein>
    <submittedName>
        <fullName evidence="1">ATPase</fullName>
    </submittedName>
</protein>
<proteinExistence type="predicted"/>
<dbReference type="Proteomes" id="UP000203589">
    <property type="component" value="Plasmid pSMS3-1"/>
</dbReference>
<dbReference type="RefSeq" id="WP_157733643.1">
    <property type="nucleotide sequence ID" value="NZ_CP022541.1"/>
</dbReference>
<dbReference type="KEGG" id="aht:ANTHELSMS3_05071"/>
<geneLocation type="plasmid" evidence="2">
    <name>psms3-1</name>
</geneLocation>
<reference evidence="1 2" key="1">
    <citation type="submission" date="2017-07" db="EMBL/GenBank/DDBJ databases">
        <title>Genome Sequence of Antarctobacter heliothermus Strain SMS3 Isolated from a culture of the Diatom Skeletonema marinoi.</title>
        <authorList>
            <person name="Topel M."/>
            <person name="Pinder M.I.M."/>
            <person name="Johansson O.N."/>
            <person name="Kourtchenko O."/>
            <person name="Godhe A."/>
            <person name="Clarke A.K."/>
        </authorList>
    </citation>
    <scope>NUCLEOTIDE SEQUENCE [LARGE SCALE GENOMIC DNA]</scope>
    <source>
        <strain evidence="1 2">SMS3</strain>
        <plasmid evidence="2">Plasmid psms3-1</plasmid>
    </source>
</reference>
<name>A0A222EBT6_9RHOB</name>
<organism evidence="1 2">
    <name type="scientific">Antarctobacter heliothermus</name>
    <dbReference type="NCBI Taxonomy" id="74033"/>
    <lineage>
        <taxon>Bacteria</taxon>
        <taxon>Pseudomonadati</taxon>
        <taxon>Pseudomonadota</taxon>
        <taxon>Alphaproteobacteria</taxon>
        <taxon>Rhodobacterales</taxon>
        <taxon>Roseobacteraceae</taxon>
        <taxon>Antarctobacter</taxon>
    </lineage>
</organism>
<keyword evidence="1" id="KW-0614">Plasmid</keyword>
<accession>A0A222EBT6</accession>
<dbReference type="EMBL" id="CP022541">
    <property type="protein sequence ID" value="ASP23451.1"/>
    <property type="molecule type" value="Genomic_DNA"/>
</dbReference>
<sequence>MLAAGAMALWSVFVLTNALRLRRIAPAMSERADPARIDGAPLAAPAE</sequence>
<evidence type="ECO:0000313" key="2">
    <source>
        <dbReference type="Proteomes" id="UP000203589"/>
    </source>
</evidence>